<protein>
    <submittedName>
        <fullName evidence="1">Uncharacterized protein</fullName>
    </submittedName>
</protein>
<dbReference type="Proteomes" id="UP000292110">
    <property type="component" value="Unassembled WGS sequence"/>
</dbReference>
<keyword evidence="2" id="KW-1185">Reference proteome</keyword>
<name>A0A4Q6XHK1_9GAMM</name>
<dbReference type="EMBL" id="SGIM01000004">
    <property type="protein sequence ID" value="RZF53669.1"/>
    <property type="molecule type" value="Genomic_DNA"/>
</dbReference>
<evidence type="ECO:0000313" key="2">
    <source>
        <dbReference type="Proteomes" id="UP000292110"/>
    </source>
</evidence>
<accession>A0A4Q6XHK1</accession>
<dbReference type="RefSeq" id="WP_130161739.1">
    <property type="nucleotide sequence ID" value="NZ_SGIM01000004.1"/>
</dbReference>
<reference evidence="1 2" key="1">
    <citation type="submission" date="2019-02" db="EMBL/GenBank/DDBJ databases">
        <title>The draft genome of Acinetobacter halotolerans strain JCM 31009.</title>
        <authorList>
            <person name="Qin J."/>
            <person name="Feng Y."/>
            <person name="Nemec A."/>
            <person name="Zong Z."/>
        </authorList>
    </citation>
    <scope>NUCLEOTIDE SEQUENCE [LARGE SCALE GENOMIC DNA]</scope>
    <source>
        <strain evidence="1 2">JCM 31009</strain>
    </source>
</reference>
<comment type="caution">
    <text evidence="1">The sequence shown here is derived from an EMBL/GenBank/DDBJ whole genome shotgun (WGS) entry which is preliminary data.</text>
</comment>
<evidence type="ECO:0000313" key="1">
    <source>
        <dbReference type="EMBL" id="RZF53669.1"/>
    </source>
</evidence>
<organism evidence="1 2">
    <name type="scientific">Acinetobacter halotolerans</name>
    <dbReference type="NCBI Taxonomy" id="1752076"/>
    <lineage>
        <taxon>Bacteria</taxon>
        <taxon>Pseudomonadati</taxon>
        <taxon>Pseudomonadota</taxon>
        <taxon>Gammaproteobacteria</taxon>
        <taxon>Moraxellales</taxon>
        <taxon>Moraxellaceae</taxon>
        <taxon>Acinetobacter</taxon>
    </lineage>
</organism>
<proteinExistence type="predicted"/>
<sequence length="105" mass="11830">MNKKKQLRTWLDIGVGRGTALANAMRVSRQFIHSTSQGKAGISDHQWAAITFAMNIVELDEMRSQKSIEHNIVKAARNSHNKDSEIKNMSLVELDKWVDVLGRVA</sequence>
<dbReference type="AlphaFoldDB" id="A0A4Q6XHK1"/>
<gene>
    <name evidence="1" type="ORF">EXE30_06755</name>
</gene>